<name>A0A9D3V3A7_9ROSI</name>
<keyword evidence="2" id="KW-1185">Reference proteome</keyword>
<comment type="caution">
    <text evidence="1">The sequence shown here is derived from an EMBL/GenBank/DDBJ whole genome shotgun (WGS) entry which is preliminary data.</text>
</comment>
<evidence type="ECO:0008006" key="3">
    <source>
        <dbReference type="Google" id="ProtNLM"/>
    </source>
</evidence>
<dbReference type="Proteomes" id="UP000828251">
    <property type="component" value="Unassembled WGS sequence"/>
</dbReference>
<evidence type="ECO:0000313" key="1">
    <source>
        <dbReference type="EMBL" id="KAH1067211.1"/>
    </source>
</evidence>
<dbReference type="AlphaFoldDB" id="A0A9D3V3A7"/>
<organism evidence="1 2">
    <name type="scientific">Gossypium stocksii</name>
    <dbReference type="NCBI Taxonomy" id="47602"/>
    <lineage>
        <taxon>Eukaryota</taxon>
        <taxon>Viridiplantae</taxon>
        <taxon>Streptophyta</taxon>
        <taxon>Embryophyta</taxon>
        <taxon>Tracheophyta</taxon>
        <taxon>Spermatophyta</taxon>
        <taxon>Magnoliopsida</taxon>
        <taxon>eudicotyledons</taxon>
        <taxon>Gunneridae</taxon>
        <taxon>Pentapetalae</taxon>
        <taxon>rosids</taxon>
        <taxon>malvids</taxon>
        <taxon>Malvales</taxon>
        <taxon>Malvaceae</taxon>
        <taxon>Malvoideae</taxon>
        <taxon>Gossypium</taxon>
    </lineage>
</organism>
<dbReference type="EMBL" id="JAIQCV010000009">
    <property type="protein sequence ID" value="KAH1067211.1"/>
    <property type="molecule type" value="Genomic_DNA"/>
</dbReference>
<accession>A0A9D3V3A7</accession>
<proteinExistence type="predicted"/>
<reference evidence="1 2" key="1">
    <citation type="journal article" date="2021" name="Plant Biotechnol. J.">
        <title>Multi-omics assisted identification of the key and species-specific regulatory components of drought-tolerant mechanisms in Gossypium stocksii.</title>
        <authorList>
            <person name="Yu D."/>
            <person name="Ke L."/>
            <person name="Zhang D."/>
            <person name="Wu Y."/>
            <person name="Sun Y."/>
            <person name="Mei J."/>
            <person name="Sun J."/>
            <person name="Sun Y."/>
        </authorList>
    </citation>
    <scope>NUCLEOTIDE SEQUENCE [LARGE SCALE GENOMIC DNA]</scope>
    <source>
        <strain evidence="2">cv. E1</strain>
        <tissue evidence="1">Leaf</tissue>
    </source>
</reference>
<dbReference type="OrthoDB" id="1422167at2759"/>
<evidence type="ECO:0000313" key="2">
    <source>
        <dbReference type="Proteomes" id="UP000828251"/>
    </source>
</evidence>
<protein>
    <recommendedName>
        <fullName evidence="3">RNase H type-1 domain-containing protein</fullName>
    </recommendedName>
</protein>
<sequence>MSGYLTLVRVKGCSLVPGCRMNLLRVCDMVTASGDWNWELLTLVLPVSALHLITAVLPPSKAAGDDRIAWHWFCASKFSVAKTYAHFSQLEGSANPVDWHLVWHCHIPQRQPGGGFDEYGLGEMSLEGLESWLKINTDGGILKFSDEARALYEGLQLTSERGYSRVELESSNRVLIESITGGCAADDHMTKLAGAVGQMQVLVQPPGSILNILDQDISGLYAGAC</sequence>
<gene>
    <name evidence="1" type="ORF">J1N35_032198</name>
</gene>